<sequence>MTSDTPARRRARVFARRAGAPSRVRRRLGAAVRMLAALALAGGVYTAFTPGAFAEDNVQLSAAAQEGKAIYDTSCISCHGRDGQGVTERGPSLIGVGSASVEFQVGTGRMPMTRQEGQAEQKPPQFDETQTEQLAQYVQELGGGPELPSGALVENLESNPDALARGGELFRVNCTSCHGFGGGGGALSSGKYAPSLGASTPEQLYAAMLTGPQNMPVFGDNQLTPEQKKQIITYITLQLQEDKDPGGLFNLGRYGPSTEGVAIFLVGITLLVFTSLWIAGKS</sequence>
<keyword evidence="10" id="KW-0677">Repeat</keyword>
<dbReference type="PANTHER" id="PTHR33751">
    <property type="entry name" value="CBB3-TYPE CYTOCHROME C OXIDASE SUBUNIT FIXP"/>
    <property type="match status" value="1"/>
</dbReference>
<dbReference type="Pfam" id="PF13442">
    <property type="entry name" value="Cytochrome_CBB3"/>
    <property type="match status" value="1"/>
</dbReference>
<evidence type="ECO:0000256" key="1">
    <source>
        <dbReference type="ARBA" id="ARBA00004651"/>
    </source>
</evidence>
<evidence type="ECO:0000313" key="19">
    <source>
        <dbReference type="EMBL" id="GID52956.1"/>
    </source>
</evidence>
<keyword evidence="4 17" id="KW-0813">Transport</keyword>
<proteinExistence type="predicted"/>
<accession>A0ABQ3X367</accession>
<evidence type="ECO:0000256" key="15">
    <source>
        <dbReference type="ARBA" id="ARBA00023136"/>
    </source>
</evidence>
<keyword evidence="11 17" id="KW-1278">Translocase</keyword>
<evidence type="ECO:0000256" key="5">
    <source>
        <dbReference type="ARBA" id="ARBA00022475"/>
    </source>
</evidence>
<evidence type="ECO:0000256" key="2">
    <source>
        <dbReference type="ARBA" id="ARBA00012951"/>
    </source>
</evidence>
<keyword evidence="12 17" id="KW-0249">Electron transport</keyword>
<keyword evidence="5 17" id="KW-1003">Cell membrane</keyword>
<evidence type="ECO:0000256" key="17">
    <source>
        <dbReference type="PIRNR" id="PIRNR000007"/>
    </source>
</evidence>
<evidence type="ECO:0000256" key="11">
    <source>
        <dbReference type="ARBA" id="ARBA00022967"/>
    </source>
</evidence>
<comment type="catalytic activity">
    <reaction evidence="16 17">
        <text>a quinol + 2 Fe(III)-[cytochrome c](out) = a quinone + 2 Fe(II)-[cytochrome c](out) + 2 H(+)(out)</text>
        <dbReference type="Rhea" id="RHEA:11484"/>
        <dbReference type="Rhea" id="RHEA-COMP:10350"/>
        <dbReference type="Rhea" id="RHEA-COMP:14399"/>
        <dbReference type="ChEBI" id="CHEBI:15378"/>
        <dbReference type="ChEBI" id="CHEBI:24646"/>
        <dbReference type="ChEBI" id="CHEBI:29033"/>
        <dbReference type="ChEBI" id="CHEBI:29034"/>
        <dbReference type="ChEBI" id="CHEBI:132124"/>
        <dbReference type="EC" id="7.1.1.8"/>
    </reaction>
</comment>
<evidence type="ECO:0000256" key="4">
    <source>
        <dbReference type="ARBA" id="ARBA00022448"/>
    </source>
</evidence>
<keyword evidence="8 17" id="KW-0812">Transmembrane</keyword>
<evidence type="ECO:0000256" key="6">
    <source>
        <dbReference type="ARBA" id="ARBA00022617"/>
    </source>
</evidence>
<dbReference type="PIRSF" id="PIRSF000007">
    <property type="entry name" value="Ubiq_cycred_cyc"/>
    <property type="match status" value="1"/>
</dbReference>
<comment type="subcellular location">
    <subcellularLocation>
        <location evidence="1 17">Cell membrane</location>
        <topology evidence="1 17">Multi-pass membrane protein</topology>
    </subcellularLocation>
</comment>
<dbReference type="Pfam" id="PF00034">
    <property type="entry name" value="Cytochrom_C"/>
    <property type="match status" value="1"/>
</dbReference>
<evidence type="ECO:0000256" key="13">
    <source>
        <dbReference type="ARBA" id="ARBA00022989"/>
    </source>
</evidence>
<keyword evidence="9 17" id="KW-0479">Metal-binding</keyword>
<keyword evidence="20" id="KW-1185">Reference proteome</keyword>
<keyword evidence="7 17" id="KW-0679">Respiratory chain</keyword>
<evidence type="ECO:0000313" key="20">
    <source>
        <dbReference type="Proteomes" id="UP000612282"/>
    </source>
</evidence>
<keyword evidence="6 17" id="KW-0349">Heme</keyword>
<name>A0ABQ3X367_9ACTN</name>
<comment type="subunit">
    <text evidence="17">The cytochrome bc1 complex is composed of a cytochrome b (QcrB), the Rieske iron-sulfur protein (QcrA) and a diheme cytochrome c (QcrC) subunit.</text>
</comment>
<keyword evidence="13 17" id="KW-1133">Transmembrane helix</keyword>
<dbReference type="Gene3D" id="1.10.760.10">
    <property type="entry name" value="Cytochrome c-like domain"/>
    <property type="match status" value="2"/>
</dbReference>
<evidence type="ECO:0000256" key="10">
    <source>
        <dbReference type="ARBA" id="ARBA00022737"/>
    </source>
</evidence>
<dbReference type="InterPro" id="IPR036909">
    <property type="entry name" value="Cyt_c-like_dom_sf"/>
</dbReference>
<dbReference type="PROSITE" id="PS51007">
    <property type="entry name" value="CYTC"/>
    <property type="match status" value="2"/>
</dbReference>
<feature type="domain" description="Cytochrome c" evidence="18">
    <location>
        <begin position="161"/>
        <end position="239"/>
    </location>
</feature>
<reference evidence="19 20" key="1">
    <citation type="submission" date="2021-01" db="EMBL/GenBank/DDBJ databases">
        <title>Whole genome shotgun sequence of Actinoplanes couchii NBRC 106145.</title>
        <authorList>
            <person name="Komaki H."/>
            <person name="Tamura T."/>
        </authorList>
    </citation>
    <scope>NUCLEOTIDE SEQUENCE [LARGE SCALE GENOMIC DNA]</scope>
    <source>
        <strain evidence="19 20">NBRC 106145</strain>
    </source>
</reference>
<dbReference type="PANTHER" id="PTHR33751:SF13">
    <property type="entry name" value="CYTOCHROME BC1 COMPLEX CYTOCHROME C SUBUNIT"/>
    <property type="match status" value="1"/>
</dbReference>
<dbReference type="InterPro" id="IPR009152">
    <property type="entry name" value="bc1_cytC-su"/>
</dbReference>
<dbReference type="Proteomes" id="UP000612282">
    <property type="component" value="Unassembled WGS sequence"/>
</dbReference>
<dbReference type="RefSeq" id="WP_203793892.1">
    <property type="nucleotide sequence ID" value="NZ_BAAAQE010000076.1"/>
</dbReference>
<evidence type="ECO:0000256" key="14">
    <source>
        <dbReference type="ARBA" id="ARBA00023004"/>
    </source>
</evidence>
<feature type="transmembrane region" description="Helical" evidence="17">
    <location>
        <begin position="260"/>
        <end position="279"/>
    </location>
</feature>
<dbReference type="InterPro" id="IPR050597">
    <property type="entry name" value="Cytochrome_c_Oxidase_Subunit"/>
</dbReference>
<evidence type="ECO:0000256" key="12">
    <source>
        <dbReference type="ARBA" id="ARBA00022982"/>
    </source>
</evidence>
<evidence type="ECO:0000256" key="16">
    <source>
        <dbReference type="ARBA" id="ARBA00029351"/>
    </source>
</evidence>
<evidence type="ECO:0000256" key="3">
    <source>
        <dbReference type="ARBA" id="ARBA00017819"/>
    </source>
</evidence>
<dbReference type="SUPFAM" id="SSF46626">
    <property type="entry name" value="Cytochrome c"/>
    <property type="match status" value="2"/>
</dbReference>
<feature type="domain" description="Cytochrome c" evidence="18">
    <location>
        <begin position="62"/>
        <end position="142"/>
    </location>
</feature>
<evidence type="ECO:0000256" key="9">
    <source>
        <dbReference type="ARBA" id="ARBA00022723"/>
    </source>
</evidence>
<dbReference type="EMBL" id="BOMG01000025">
    <property type="protein sequence ID" value="GID52956.1"/>
    <property type="molecule type" value="Genomic_DNA"/>
</dbReference>
<dbReference type="InterPro" id="IPR009056">
    <property type="entry name" value="Cyt_c-like_dom"/>
</dbReference>
<evidence type="ECO:0000259" key="18">
    <source>
        <dbReference type="PROSITE" id="PS51007"/>
    </source>
</evidence>
<evidence type="ECO:0000256" key="8">
    <source>
        <dbReference type="ARBA" id="ARBA00022692"/>
    </source>
</evidence>
<dbReference type="EC" id="7.1.1.8" evidence="2 17"/>
<keyword evidence="14 17" id="KW-0408">Iron</keyword>
<protein>
    <recommendedName>
        <fullName evidence="3 17">Cytochrome bc1 complex cytochrome c subunit</fullName>
        <ecNumber evidence="2 17">7.1.1.8</ecNumber>
    </recommendedName>
</protein>
<gene>
    <name evidence="19" type="ORF">Aco03nite_013600</name>
</gene>
<evidence type="ECO:0000256" key="7">
    <source>
        <dbReference type="ARBA" id="ARBA00022660"/>
    </source>
</evidence>
<keyword evidence="15 17" id="KW-0472">Membrane</keyword>
<comment type="caution">
    <text evidence="19">The sequence shown here is derived from an EMBL/GenBank/DDBJ whole genome shotgun (WGS) entry which is preliminary data.</text>
</comment>
<organism evidence="19 20">
    <name type="scientific">Actinoplanes couchii</name>
    <dbReference type="NCBI Taxonomy" id="403638"/>
    <lineage>
        <taxon>Bacteria</taxon>
        <taxon>Bacillati</taxon>
        <taxon>Actinomycetota</taxon>
        <taxon>Actinomycetes</taxon>
        <taxon>Micromonosporales</taxon>
        <taxon>Micromonosporaceae</taxon>
        <taxon>Actinoplanes</taxon>
    </lineage>
</organism>
<comment type="caution">
    <text evidence="17">Lacks conserved residue(s) required for the propagation of feature annotation.</text>
</comment>